<dbReference type="EMBL" id="JAQQWP010000010">
    <property type="protein sequence ID" value="KAK8097189.1"/>
    <property type="molecule type" value="Genomic_DNA"/>
</dbReference>
<feature type="region of interest" description="Disordered" evidence="7">
    <location>
        <begin position="1"/>
        <end position="28"/>
    </location>
</feature>
<feature type="region of interest" description="Disordered" evidence="7">
    <location>
        <begin position="41"/>
        <end position="60"/>
    </location>
</feature>
<keyword evidence="3" id="KW-0285">Flavoprotein</keyword>
<dbReference type="SUPFAM" id="SSF51905">
    <property type="entry name" value="FAD/NAD(P)-binding domain"/>
    <property type="match status" value="1"/>
</dbReference>
<dbReference type="PANTHER" id="PTHR43098:SF2">
    <property type="entry name" value="FAD-BINDING MONOOXYGENASE AUSB-RELATED"/>
    <property type="match status" value="1"/>
</dbReference>
<evidence type="ECO:0000313" key="8">
    <source>
        <dbReference type="EMBL" id="KAK8097189.1"/>
    </source>
</evidence>
<evidence type="ECO:0008006" key="10">
    <source>
        <dbReference type="Google" id="ProtNLM"/>
    </source>
</evidence>
<dbReference type="Gene3D" id="3.50.50.60">
    <property type="entry name" value="FAD/NAD(P)-binding domain"/>
    <property type="match status" value="2"/>
</dbReference>
<evidence type="ECO:0000256" key="2">
    <source>
        <dbReference type="ARBA" id="ARBA00010139"/>
    </source>
</evidence>
<keyword evidence="9" id="KW-1185">Reference proteome</keyword>
<evidence type="ECO:0000256" key="5">
    <source>
        <dbReference type="ARBA" id="ARBA00022857"/>
    </source>
</evidence>
<evidence type="ECO:0000256" key="7">
    <source>
        <dbReference type="SAM" id="MobiDB-lite"/>
    </source>
</evidence>
<dbReference type="InterPro" id="IPR036188">
    <property type="entry name" value="FAD/NAD-bd_sf"/>
</dbReference>
<gene>
    <name evidence="8" type="ORF">PG999_013133</name>
</gene>
<organism evidence="8 9">
    <name type="scientific">Apiospora kogelbergensis</name>
    <dbReference type="NCBI Taxonomy" id="1337665"/>
    <lineage>
        <taxon>Eukaryota</taxon>
        <taxon>Fungi</taxon>
        <taxon>Dikarya</taxon>
        <taxon>Ascomycota</taxon>
        <taxon>Pezizomycotina</taxon>
        <taxon>Sordariomycetes</taxon>
        <taxon>Xylariomycetidae</taxon>
        <taxon>Amphisphaeriales</taxon>
        <taxon>Apiosporaceae</taxon>
        <taxon>Apiospora</taxon>
    </lineage>
</organism>
<keyword evidence="4" id="KW-0274">FAD</keyword>
<evidence type="ECO:0000256" key="1">
    <source>
        <dbReference type="ARBA" id="ARBA00001974"/>
    </source>
</evidence>
<dbReference type="PANTHER" id="PTHR43098">
    <property type="entry name" value="L-ORNITHINE N(5)-MONOOXYGENASE-RELATED"/>
    <property type="match status" value="1"/>
</dbReference>
<dbReference type="InterPro" id="IPR050775">
    <property type="entry name" value="FAD-binding_Monooxygenases"/>
</dbReference>
<comment type="caution">
    <text evidence="8">The sequence shown here is derived from an EMBL/GenBank/DDBJ whole genome shotgun (WGS) entry which is preliminary data.</text>
</comment>
<proteinExistence type="inferred from homology"/>
<comment type="cofactor">
    <cofactor evidence="1">
        <name>FAD</name>
        <dbReference type="ChEBI" id="CHEBI:57692"/>
    </cofactor>
</comment>
<feature type="region of interest" description="Disordered" evidence="7">
    <location>
        <begin position="289"/>
        <end position="326"/>
    </location>
</feature>
<accession>A0AAW0QBM0</accession>
<dbReference type="GO" id="GO:0016491">
    <property type="term" value="F:oxidoreductase activity"/>
    <property type="evidence" value="ECO:0007669"/>
    <property type="project" value="UniProtKB-KW"/>
</dbReference>
<dbReference type="Proteomes" id="UP001392437">
    <property type="component" value="Unassembled WGS sequence"/>
</dbReference>
<evidence type="ECO:0000256" key="4">
    <source>
        <dbReference type="ARBA" id="ARBA00022827"/>
    </source>
</evidence>
<keyword evidence="6" id="KW-0560">Oxidoreductase</keyword>
<comment type="similarity">
    <text evidence="2">Belongs to the FAD-binding monooxygenase family.</text>
</comment>
<evidence type="ECO:0000313" key="9">
    <source>
        <dbReference type="Proteomes" id="UP001392437"/>
    </source>
</evidence>
<evidence type="ECO:0000256" key="6">
    <source>
        <dbReference type="ARBA" id="ARBA00023002"/>
    </source>
</evidence>
<sequence length="637" mass="70030">MPQTANGHASFIKPDVVGSTGAGDPTAEEVSLLAQKYEEEKAKRLRPEGGAQYDECESSEDARLRRLGDDPWVDHERLNSQPQNLVDGQHVKVVSLGAGLGGLMYTTHLLETGEFRPEDIRLVDAAGGFGGTWYWNRFPGLACDIEASIYLPWLERTGYVPKHRYEYGDDIRRYIETLAEKWGLSSQGVFRTRVDKLTWDEDQNHWVMDLEQCRGPDQVDAIRLTVTAQYVILANGVLNHPKTPKIEGLATFGGAMMHASRWDYGVTGGSPADPRLVGLKGKRVGIVGTGGQRRARTPSSVDVRGQREMSSQEWARITGGDQQQPGWWTRRNINFNEAVNGGEAEQNLIDDGWTRKPRTLTPMSGAPHQPLRMEDIPGHIGLMLAKDAPRSNGLRQRVEELVTDKDKDTVEALKHWYPTWCKRPCFHDNYLQTFNQPHVALVPTDAKGLEIKATPAGLVVCGHEYPLDVLILATGYRSPSHAIAEPSAMSNTPITGRGGRTLAAKWAGADGEEGPGSLHGLFSHGFPNLMLTGPSQQAIAGNVTYVYEVAGRHAAYILASAERKKKKESCHPNDDRPVVVEPSKAAEDAYIHHIASAAAFFAPTVVCLPGYMNDEGAFPWAVPVLSWRPGLPSTRSG</sequence>
<dbReference type="AlphaFoldDB" id="A0AAW0QBM0"/>
<protein>
    <recommendedName>
        <fullName evidence="10">FAD/NAD(P)-binding domain-containing protein</fullName>
    </recommendedName>
</protein>
<keyword evidence="5" id="KW-0521">NADP</keyword>
<evidence type="ECO:0000256" key="3">
    <source>
        <dbReference type="ARBA" id="ARBA00022630"/>
    </source>
</evidence>
<reference evidence="8 9" key="1">
    <citation type="submission" date="2023-01" db="EMBL/GenBank/DDBJ databases">
        <title>Analysis of 21 Apiospora genomes using comparative genomics revels a genus with tremendous synthesis potential of carbohydrate active enzymes and secondary metabolites.</title>
        <authorList>
            <person name="Sorensen T."/>
        </authorList>
    </citation>
    <scope>NUCLEOTIDE SEQUENCE [LARGE SCALE GENOMIC DNA]</scope>
    <source>
        <strain evidence="8 9">CBS 117206</strain>
    </source>
</reference>
<name>A0AAW0QBM0_9PEZI</name>